<feature type="transmembrane region" description="Helical" evidence="10">
    <location>
        <begin position="356"/>
        <end position="376"/>
    </location>
</feature>
<feature type="transmembrane region" description="Helical" evidence="10">
    <location>
        <begin position="223"/>
        <end position="243"/>
    </location>
</feature>
<evidence type="ECO:0000256" key="6">
    <source>
        <dbReference type="ARBA" id="ARBA00022692"/>
    </source>
</evidence>
<evidence type="ECO:0000256" key="9">
    <source>
        <dbReference type="ARBA" id="ARBA00023136"/>
    </source>
</evidence>
<feature type="transmembrane region" description="Helical" evidence="10">
    <location>
        <begin position="330"/>
        <end position="350"/>
    </location>
</feature>
<feature type="transmembrane region" description="Helical" evidence="10">
    <location>
        <begin position="250"/>
        <end position="270"/>
    </location>
</feature>
<dbReference type="AlphaFoldDB" id="A0A1W5KK59"/>
<reference evidence="11" key="1">
    <citation type="submission" date="2015-04" db="EMBL/GenBank/DDBJ databases">
        <title>Prenylchalcones: Key Precursors in the Biosynthesis of Prenylflavonoids.</title>
        <authorList>
            <person name="Li J."/>
            <person name="Chen R."/>
            <person name="Wang R."/>
            <person name="Liu X."/>
            <person name="Xie K."/>
            <person name="Chen D."/>
            <person name="Dai J."/>
        </authorList>
    </citation>
    <scope>NUCLEOTIDE SEQUENCE</scope>
</reference>
<evidence type="ECO:0000256" key="2">
    <source>
        <dbReference type="ARBA" id="ARBA00005985"/>
    </source>
</evidence>
<keyword evidence="6 10" id="KW-0812">Transmembrane</keyword>
<feature type="transmembrane region" description="Helical" evidence="10">
    <location>
        <begin position="388"/>
        <end position="408"/>
    </location>
</feature>
<comment type="subcellular location">
    <subcellularLocation>
        <location evidence="1">Plastid</location>
        <location evidence="1">Chloroplast membrane</location>
        <topology evidence="1">Multi-pass membrane protein</topology>
    </subcellularLocation>
</comment>
<feature type="transmembrane region" description="Helical" evidence="10">
    <location>
        <begin position="196"/>
        <end position="217"/>
    </location>
</feature>
<feature type="transmembrane region" description="Helical" evidence="10">
    <location>
        <begin position="282"/>
        <end position="304"/>
    </location>
</feature>
<dbReference type="CDD" id="cd13960">
    <property type="entry name" value="PT_UbiA_HPT1"/>
    <property type="match status" value="1"/>
</dbReference>
<dbReference type="InterPro" id="IPR044502">
    <property type="entry name" value="AtHST-like"/>
</dbReference>
<keyword evidence="3" id="KW-0150">Chloroplast</keyword>
<accession>A0A1W5KK59</accession>
<evidence type="ECO:0000256" key="3">
    <source>
        <dbReference type="ARBA" id="ARBA00022528"/>
    </source>
</evidence>
<evidence type="ECO:0000256" key="10">
    <source>
        <dbReference type="SAM" id="Phobius"/>
    </source>
</evidence>
<dbReference type="PANTHER" id="PTHR43009">
    <property type="entry name" value="HOMOGENTISATE SOLANESYLTRANSFERASE, CHLOROPLASTIC"/>
    <property type="match status" value="1"/>
</dbReference>
<dbReference type="InterPro" id="IPR000537">
    <property type="entry name" value="UbiA_prenyltransferase"/>
</dbReference>
<keyword evidence="7" id="KW-0809">Transit peptide</keyword>
<keyword evidence="5 11" id="KW-0808">Transferase</keyword>
<protein>
    <submittedName>
        <fullName evidence="11">Chalcone prenyltransferase</fullName>
    </submittedName>
</protein>
<dbReference type="EMBL" id="KR139751">
    <property type="protein sequence ID" value="AMR58303.1"/>
    <property type="molecule type" value="mRNA"/>
</dbReference>
<organism evidence="11">
    <name type="scientific">Glycyrrhiza uralensis</name>
    <name type="common">Chinese licorice</name>
    <name type="synonym">Glycyrrhiza shiheziensis</name>
    <dbReference type="NCBI Taxonomy" id="74613"/>
    <lineage>
        <taxon>Eukaryota</taxon>
        <taxon>Viridiplantae</taxon>
        <taxon>Streptophyta</taxon>
        <taxon>Embryophyta</taxon>
        <taxon>Tracheophyta</taxon>
        <taxon>Spermatophyta</taxon>
        <taxon>Magnoliopsida</taxon>
        <taxon>eudicotyledons</taxon>
        <taxon>Gunneridae</taxon>
        <taxon>Pentapetalae</taxon>
        <taxon>rosids</taxon>
        <taxon>fabids</taxon>
        <taxon>Fabales</taxon>
        <taxon>Fabaceae</taxon>
        <taxon>Papilionoideae</taxon>
        <taxon>50 kb inversion clade</taxon>
        <taxon>NPAAA clade</taxon>
        <taxon>Hologalegina</taxon>
        <taxon>IRL clade</taxon>
        <taxon>Galegeae</taxon>
        <taxon>Glycyrrhiza</taxon>
    </lineage>
</organism>
<dbReference type="GO" id="GO:0031969">
    <property type="term" value="C:chloroplast membrane"/>
    <property type="evidence" value="ECO:0007669"/>
    <property type="project" value="UniProtKB-SubCell"/>
</dbReference>
<keyword evidence="9 10" id="KW-0472">Membrane</keyword>
<dbReference type="NCBIfam" id="NF009525">
    <property type="entry name" value="PRK12887.1"/>
    <property type="match status" value="1"/>
</dbReference>
<comment type="similarity">
    <text evidence="2">Belongs to the UbiA prenyltransferase family.</text>
</comment>
<dbReference type="Pfam" id="PF01040">
    <property type="entry name" value="UbiA"/>
    <property type="match status" value="1"/>
</dbReference>
<feature type="transmembrane region" description="Helical" evidence="10">
    <location>
        <begin position="149"/>
        <end position="175"/>
    </location>
</feature>
<dbReference type="Gene3D" id="1.20.120.1780">
    <property type="entry name" value="UbiA prenyltransferase"/>
    <property type="match status" value="1"/>
</dbReference>
<evidence type="ECO:0000256" key="1">
    <source>
        <dbReference type="ARBA" id="ARBA00004508"/>
    </source>
</evidence>
<evidence type="ECO:0000256" key="7">
    <source>
        <dbReference type="ARBA" id="ARBA00022946"/>
    </source>
</evidence>
<dbReference type="Gene3D" id="1.10.357.140">
    <property type="entry name" value="UbiA prenyltransferase"/>
    <property type="match status" value="1"/>
</dbReference>
<evidence type="ECO:0000256" key="8">
    <source>
        <dbReference type="ARBA" id="ARBA00022989"/>
    </source>
</evidence>
<proteinExistence type="evidence at transcript level"/>
<evidence type="ECO:0000256" key="4">
    <source>
        <dbReference type="ARBA" id="ARBA00022640"/>
    </source>
</evidence>
<dbReference type="GO" id="GO:0004659">
    <property type="term" value="F:prenyltransferase activity"/>
    <property type="evidence" value="ECO:0007669"/>
    <property type="project" value="InterPro"/>
</dbReference>
<name>A0A1W5KK59_GLYUR</name>
<evidence type="ECO:0000313" key="11">
    <source>
        <dbReference type="EMBL" id="AMR58303.1"/>
    </source>
</evidence>
<evidence type="ECO:0000256" key="5">
    <source>
        <dbReference type="ARBA" id="ARBA00022679"/>
    </source>
</evidence>
<keyword evidence="8 10" id="KW-1133">Transmembrane helix</keyword>
<sequence length="409" mass="46515">MDSMVIGSFPNISSMITTVGNLRQGKDCTKNYYATGYYTPKASLHKRKIQKEYNFLRVQQPSLKHLYKGIEGGHTYQECNRKYVVKATPKSSFEYDPRSSDRKNILASFKNFLDAFYMFCTPYSFIGAMLNIISASLVAVEKLSDISPLFFIGVLQALVPNLFMSIYVAGINQLCDVEIDKINKPYLPLASGKISFTTGVFIVASSLILSLWLGWIIGSWPSIWALISFTVIWAAYSINVPLLRWKRNPVLSAMISFASFAITFPIGYFFHMQTFVFKRPALFTRPLIFAITFMSFYSIVFSLFKDIPDIEGDQAFGIQSFSMRLGQKRVFWICISLLEMAYGVALLMGITSSCLWSKIVTVLGHAVLASIVWYRAKTIDLRNKASIASFYILIWKLLYVEYFLIPLVR</sequence>
<keyword evidence="4" id="KW-0934">Plastid</keyword>
<dbReference type="InterPro" id="IPR044878">
    <property type="entry name" value="UbiA_sf"/>
</dbReference>
<feature type="transmembrane region" description="Helical" evidence="10">
    <location>
        <begin position="112"/>
        <end position="137"/>
    </location>
</feature>
<dbReference type="PANTHER" id="PTHR43009:SF6">
    <property type="entry name" value="HOMOGENTISATE PHYTYLTRANSFERASE 1, CHLOROPLASTIC"/>
    <property type="match status" value="1"/>
</dbReference>